<evidence type="ECO:0000313" key="4">
    <source>
        <dbReference type="Proteomes" id="UP001304243"/>
    </source>
</evidence>
<feature type="region of interest" description="Disordered" evidence="1">
    <location>
        <begin position="76"/>
        <end position="99"/>
    </location>
</feature>
<evidence type="ECO:0000259" key="2">
    <source>
        <dbReference type="PROSITE" id="PS00028"/>
    </source>
</evidence>
<comment type="caution">
    <text evidence="3">The sequence shown here is derived from an EMBL/GenBank/DDBJ whole genome shotgun (WGS) entry which is preliminary data.</text>
</comment>
<feature type="region of interest" description="Disordered" evidence="1">
    <location>
        <begin position="1"/>
        <end position="22"/>
    </location>
</feature>
<dbReference type="SUPFAM" id="SSF57667">
    <property type="entry name" value="beta-beta-alpha zinc fingers"/>
    <property type="match status" value="1"/>
</dbReference>
<dbReference type="Pfam" id="PF12874">
    <property type="entry name" value="zf-met"/>
    <property type="match status" value="2"/>
</dbReference>
<dbReference type="InterPro" id="IPR036236">
    <property type="entry name" value="Znf_C2H2_sf"/>
</dbReference>
<dbReference type="AlphaFoldDB" id="A0AAN7I4I0"/>
<accession>A0AAN7I4I0</accession>
<feature type="domain" description="C2H2-type" evidence="2">
    <location>
        <begin position="62"/>
        <end position="83"/>
    </location>
</feature>
<dbReference type="EMBL" id="JASEJX010000006">
    <property type="protein sequence ID" value="KAK4521106.1"/>
    <property type="molecule type" value="Genomic_DNA"/>
</dbReference>
<dbReference type="RefSeq" id="XP_064687772.1">
    <property type="nucleotide sequence ID" value="XM_064832217.1"/>
</dbReference>
<name>A0AAN7I4I0_9FUNG</name>
<feature type="compositionally biased region" description="Basic and acidic residues" evidence="1">
    <location>
        <begin position="10"/>
        <end position="22"/>
    </location>
</feature>
<organism evidence="3 4">
    <name type="scientific">Mucor velutinosus</name>
    <dbReference type="NCBI Taxonomy" id="708070"/>
    <lineage>
        <taxon>Eukaryota</taxon>
        <taxon>Fungi</taxon>
        <taxon>Fungi incertae sedis</taxon>
        <taxon>Mucoromycota</taxon>
        <taxon>Mucoromycotina</taxon>
        <taxon>Mucoromycetes</taxon>
        <taxon>Mucorales</taxon>
        <taxon>Mucorineae</taxon>
        <taxon>Mucoraceae</taxon>
        <taxon>Mucor</taxon>
    </lineage>
</organism>
<dbReference type="InterPro" id="IPR013087">
    <property type="entry name" value="Znf_C2H2_type"/>
</dbReference>
<dbReference type="PROSITE" id="PS00028">
    <property type="entry name" value="ZINC_FINGER_C2H2_1"/>
    <property type="match status" value="1"/>
</dbReference>
<dbReference type="Proteomes" id="UP001304243">
    <property type="component" value="Unassembled WGS sequence"/>
</dbReference>
<reference evidence="3 4" key="1">
    <citation type="submission" date="2022-11" db="EMBL/GenBank/DDBJ databases">
        <title>Mucor velutinosus strain NIH1002 WGS.</title>
        <authorList>
            <person name="Subramanian P."/>
            <person name="Mullikin J.C."/>
            <person name="Segre J.A."/>
            <person name="Zelazny A.M."/>
        </authorList>
    </citation>
    <scope>NUCLEOTIDE SEQUENCE [LARGE SCALE GENOMIC DNA]</scope>
    <source>
        <strain evidence="3 4">NIH1002</strain>
    </source>
</reference>
<dbReference type="GeneID" id="89956736"/>
<evidence type="ECO:0000313" key="3">
    <source>
        <dbReference type="EMBL" id="KAK4521106.1"/>
    </source>
</evidence>
<sequence length="412" mass="46411">MRHSSSQMSPKDKRTVRDEERTIQVAIAPAYKDETLSFTKDTDGATNQCARPQKKPVRTFHCSVCNTTLRSKSDYEDHITQNHKKKSTKKDSRHSSLKAKIKNETNIDYGLITKNKMMNPAKIIGHSGLIYAENRLIRARYKHHVYLSSNSRNSDKLETIKLLTDDSQATDIHNQAVADTSCQAATTSATGALDSVSNNHRTSCKITLDPDKLHRCSVSTRFTAPHHKRRKLNTASDIVDIEAEDQKMQRALSESLQGSQVEVEIDPVASNVSSYPHPVINDPNNYCRICNVSHSTQEAYQIHLQTEHHVAFPSSSAKRKAQKPPTVTHPDKLCKYMPIQIAFDPKPSPTTTRGQMKDANVQPDLDDPNHYCRSCHITKPSRTSYLTHLCMIHQTTSRKQMNSKASNVKTNN</sequence>
<keyword evidence="4" id="KW-1185">Reference proteome</keyword>
<protein>
    <recommendedName>
        <fullName evidence="2">C2H2-type domain-containing protein</fullName>
    </recommendedName>
</protein>
<proteinExistence type="predicted"/>
<gene>
    <name evidence="3" type="ORF">ATC70_013050</name>
</gene>
<dbReference type="SMART" id="SM00355">
    <property type="entry name" value="ZnF_C2H2"/>
    <property type="match status" value="3"/>
</dbReference>
<evidence type="ECO:0000256" key="1">
    <source>
        <dbReference type="SAM" id="MobiDB-lite"/>
    </source>
</evidence>